<proteinExistence type="predicted"/>
<comment type="caution">
    <text evidence="2">The sequence shown here is derived from an EMBL/GenBank/DDBJ whole genome shotgun (WGS) entry which is preliminary data.</text>
</comment>
<dbReference type="EMBL" id="SZYD01001687">
    <property type="protein sequence ID" value="KAD0429712.1"/>
    <property type="molecule type" value="Genomic_DNA"/>
</dbReference>
<evidence type="ECO:0000313" key="4">
    <source>
        <dbReference type="Proteomes" id="UP000326396"/>
    </source>
</evidence>
<dbReference type="EMBL" id="SZYD01001650">
    <property type="protein sequence ID" value="KAD0475171.1"/>
    <property type="molecule type" value="Genomic_DNA"/>
</dbReference>
<evidence type="ECO:0000313" key="3">
    <source>
        <dbReference type="EMBL" id="KAD0475171.1"/>
    </source>
</evidence>
<reference evidence="2 4" key="1">
    <citation type="submission" date="2019-05" db="EMBL/GenBank/DDBJ databases">
        <title>Mikania micrantha, genome provides insights into the molecular mechanism of rapid growth.</title>
        <authorList>
            <person name="Liu B."/>
        </authorList>
    </citation>
    <scope>NUCLEOTIDE SEQUENCE [LARGE SCALE GENOMIC DNA]</scope>
    <source>
        <strain evidence="2">NLD-2019</strain>
        <tissue evidence="2">Leaf</tissue>
    </source>
</reference>
<evidence type="ECO:0000313" key="1">
    <source>
        <dbReference type="EMBL" id="KAC9268296.1"/>
    </source>
</evidence>
<dbReference type="AlphaFoldDB" id="A0A5N6LCI6"/>
<accession>A0A5N6LCI6</accession>
<gene>
    <name evidence="3" type="ORF">E3N88_44208</name>
    <name evidence="2" type="ORF">E3N88_44270</name>
    <name evidence="1" type="ORF">E3N88_46062</name>
</gene>
<dbReference type="EMBL" id="SZYD01002677">
    <property type="protein sequence ID" value="KAC9268296.1"/>
    <property type="molecule type" value="Genomic_DNA"/>
</dbReference>
<dbReference type="Proteomes" id="UP000326396">
    <property type="component" value="Unassembled WGS sequence"/>
</dbReference>
<protein>
    <submittedName>
        <fullName evidence="2">Uncharacterized protein</fullName>
    </submittedName>
</protein>
<sequence>MKSLRYFVPQLGSLATYPSPPLAIDLSHSVQAVEFRFFPKMRLAHCTGRRGLKPSSIERSPSPHSETLITTSLMYKGKAHRDDQRLPRDRGGELSRIKNATKIGMNDSTDKLRDTSVIPTPAYTEPAQLHRPCSELVRRKGSHEKKGSGMRVPRYTTSKTGRKIRRLGMLAKADGPYYTKRYETLAGVLESRKDDLSHTLYCMDNNKKPIALQGFLQTCLTYGNAKPAIVTAMPPFKKPRLEIKCPCSTYIPELLGEEDRSP</sequence>
<name>A0A5N6LCI6_9ASTR</name>
<evidence type="ECO:0000313" key="2">
    <source>
        <dbReference type="EMBL" id="KAD0429712.1"/>
    </source>
</evidence>
<keyword evidence="4" id="KW-1185">Reference proteome</keyword>
<organism evidence="2 4">
    <name type="scientific">Mikania micrantha</name>
    <name type="common">bitter vine</name>
    <dbReference type="NCBI Taxonomy" id="192012"/>
    <lineage>
        <taxon>Eukaryota</taxon>
        <taxon>Viridiplantae</taxon>
        <taxon>Streptophyta</taxon>
        <taxon>Embryophyta</taxon>
        <taxon>Tracheophyta</taxon>
        <taxon>Spermatophyta</taxon>
        <taxon>Magnoliopsida</taxon>
        <taxon>eudicotyledons</taxon>
        <taxon>Gunneridae</taxon>
        <taxon>Pentapetalae</taxon>
        <taxon>asterids</taxon>
        <taxon>campanulids</taxon>
        <taxon>Asterales</taxon>
        <taxon>Asteraceae</taxon>
        <taxon>Asteroideae</taxon>
        <taxon>Heliantheae alliance</taxon>
        <taxon>Eupatorieae</taxon>
        <taxon>Mikania</taxon>
    </lineage>
</organism>